<dbReference type="AlphaFoldDB" id="A0A329BHY0"/>
<organism evidence="2 3">
    <name type="scientific">Paraburkholderia bryophila</name>
    <dbReference type="NCBI Taxonomy" id="420952"/>
    <lineage>
        <taxon>Bacteria</taxon>
        <taxon>Pseudomonadati</taxon>
        <taxon>Pseudomonadota</taxon>
        <taxon>Betaproteobacteria</taxon>
        <taxon>Burkholderiales</taxon>
        <taxon>Burkholderiaceae</taxon>
        <taxon>Paraburkholderia</taxon>
    </lineage>
</organism>
<protein>
    <submittedName>
        <fullName evidence="2">D-sorbitol dehydrogenase-like protein</fullName>
    </submittedName>
</protein>
<dbReference type="EMBL" id="QLTK01000024">
    <property type="protein sequence ID" value="RAS22333.1"/>
    <property type="molecule type" value="Genomic_DNA"/>
</dbReference>
<dbReference type="STRING" id="1169143.GCA_000383275_02824"/>
<name>A0A329BHY0_9BURK</name>
<dbReference type="Proteomes" id="UP000248918">
    <property type="component" value="Unassembled WGS sequence"/>
</dbReference>
<evidence type="ECO:0000256" key="1">
    <source>
        <dbReference type="SAM" id="MobiDB-lite"/>
    </source>
</evidence>
<reference evidence="2 3" key="1">
    <citation type="submission" date="2018-06" db="EMBL/GenBank/DDBJ databases">
        <title>Genomic Encyclopedia of Type Strains, Phase III (KMG-III): the genomes of soil and plant-associated and newly described type strains.</title>
        <authorList>
            <person name="Whitman W."/>
        </authorList>
    </citation>
    <scope>NUCLEOTIDE SEQUENCE [LARGE SCALE GENOMIC DNA]</scope>
    <source>
        <strain evidence="2 3">LMG 23644</strain>
    </source>
</reference>
<comment type="caution">
    <text evidence="2">The sequence shown here is derived from an EMBL/GenBank/DDBJ whole genome shotgun (WGS) entry which is preliminary data.</text>
</comment>
<dbReference type="PROSITE" id="PS51318">
    <property type="entry name" value="TAT"/>
    <property type="match status" value="1"/>
</dbReference>
<dbReference type="Pfam" id="PF12318">
    <property type="entry name" value="FAD-SLDH"/>
    <property type="match status" value="1"/>
</dbReference>
<dbReference type="InterPro" id="IPR024651">
    <property type="entry name" value="FAD-SLDH_ssu"/>
</dbReference>
<gene>
    <name evidence="2" type="ORF">BX591_12443</name>
</gene>
<dbReference type="InterPro" id="IPR006311">
    <property type="entry name" value="TAT_signal"/>
</dbReference>
<evidence type="ECO:0000313" key="2">
    <source>
        <dbReference type="EMBL" id="RAS22333.1"/>
    </source>
</evidence>
<accession>A0A329BHY0</accession>
<feature type="region of interest" description="Disordered" evidence="1">
    <location>
        <begin position="1"/>
        <end position="21"/>
    </location>
</feature>
<feature type="compositionally biased region" description="Basic and acidic residues" evidence="1">
    <location>
        <begin position="1"/>
        <end position="12"/>
    </location>
</feature>
<proteinExistence type="predicted"/>
<evidence type="ECO:0000313" key="3">
    <source>
        <dbReference type="Proteomes" id="UP000248918"/>
    </source>
</evidence>
<sequence>MTPHDTHGESRDGTAFAASGEASSMTRRRWLQGALALTAAGLTGSLALKALADDTSAAPIDAFMSLSQSLTARTALNRDVGARLLAALQKSSADFARQLPKLAGALANGSADTSQQALALKILEAWYLGTVDTTVVTYEQALMYDVVSDTLIIRSYCPNKPGFWATKPIERQA</sequence>